<dbReference type="EMBL" id="CP053840">
    <property type="protein sequence ID" value="QKF67053.1"/>
    <property type="molecule type" value="Genomic_DNA"/>
</dbReference>
<accession>A0AAE7B7X6</accession>
<dbReference type="AlphaFoldDB" id="A0AAE7B7X6"/>
<evidence type="ECO:0000313" key="3">
    <source>
        <dbReference type="Proteomes" id="UP000503482"/>
    </source>
</evidence>
<evidence type="ECO:0000259" key="1">
    <source>
        <dbReference type="SMART" id="SM00507"/>
    </source>
</evidence>
<dbReference type="InterPro" id="IPR002711">
    <property type="entry name" value="HNH"/>
</dbReference>
<dbReference type="GO" id="GO:0004519">
    <property type="term" value="F:endonuclease activity"/>
    <property type="evidence" value="ECO:0007669"/>
    <property type="project" value="InterPro"/>
</dbReference>
<dbReference type="Gene3D" id="1.10.30.50">
    <property type="match status" value="1"/>
</dbReference>
<dbReference type="GO" id="GO:0008270">
    <property type="term" value="F:zinc ion binding"/>
    <property type="evidence" value="ECO:0007669"/>
    <property type="project" value="InterPro"/>
</dbReference>
<dbReference type="Pfam" id="PF01844">
    <property type="entry name" value="HNH"/>
    <property type="match status" value="1"/>
</dbReference>
<organism evidence="2 3">
    <name type="scientific">Arcobacter venerupis</name>
    <dbReference type="NCBI Taxonomy" id="1054033"/>
    <lineage>
        <taxon>Bacteria</taxon>
        <taxon>Pseudomonadati</taxon>
        <taxon>Campylobacterota</taxon>
        <taxon>Epsilonproteobacteria</taxon>
        <taxon>Campylobacterales</taxon>
        <taxon>Arcobacteraceae</taxon>
        <taxon>Arcobacter</taxon>
    </lineage>
</organism>
<dbReference type="KEGG" id="avp:AVENP_1501"/>
<keyword evidence="3" id="KW-1185">Reference proteome</keyword>
<dbReference type="InterPro" id="IPR003615">
    <property type="entry name" value="HNH_nuc"/>
</dbReference>
<evidence type="ECO:0000313" key="2">
    <source>
        <dbReference type="EMBL" id="QKF67053.1"/>
    </source>
</evidence>
<name>A0AAE7B7X6_9BACT</name>
<protein>
    <submittedName>
        <fullName evidence="2">Type IV methyl-directed restriction system, component McrB</fullName>
    </submittedName>
</protein>
<gene>
    <name evidence="2" type="ORF">AVENP_1501</name>
</gene>
<proteinExistence type="predicted"/>
<sequence length="443" mass="51873">MSPINNISRSSIEAAIKEYDKLGKKEFLKHYGYKESKKYYINYNGKEYDSKAIVGVSFKYEFPQEQHLLYDDFSGGKNTVVKLCNKLGFTIVEKSIKDSIIEAFILLKKDSTIDEIKHTIIENNLYDFGAQEKNINDVIRNQIERYCENVERSTHLNSDKFFRKIETNLYKLSQYTIIVENDESKWEDQTGILYHFPNSYVKYLLPGTKVIYYKGLLKNIKYKDKRLTDKAHYFATAEIGEIYNDTNSSKNDKFAIIENYKSFSKPILAKQNEQYLEFIPEEKKNNYWRNGVRSIDLNTYLSIVSKIDKTFEIKNINDNITKKYTDINDIENTFESSIEGQKKSKYVTYYERDPGLREKAIKIHGFICRACGFDFQKMYGEYGKGYIHIHHIKPLSENAEEIKVDPSNDLIPLCANCHSIIHRRKDKTLSLDALIEMIKSANK</sequence>
<dbReference type="InterPro" id="IPR058807">
    <property type="entry name" value="ScoMcrA_N"/>
</dbReference>
<reference evidence="2 3" key="1">
    <citation type="submission" date="2020-05" db="EMBL/GenBank/DDBJ databases">
        <title>Complete genome sequencing of Campylobacter and Arcobacter type strains.</title>
        <authorList>
            <person name="Miller W.G."/>
            <person name="Yee E."/>
        </authorList>
    </citation>
    <scope>NUCLEOTIDE SEQUENCE [LARGE SCALE GENOMIC DNA]</scope>
    <source>
        <strain evidence="2 3">LMG 26156</strain>
    </source>
</reference>
<dbReference type="RefSeq" id="WP_128358516.1">
    <property type="nucleotide sequence ID" value="NZ_CP053840.1"/>
</dbReference>
<dbReference type="Pfam" id="PF26345">
    <property type="entry name" value="ScoMcrA_N"/>
    <property type="match status" value="1"/>
</dbReference>
<dbReference type="Proteomes" id="UP000503482">
    <property type="component" value="Chromosome"/>
</dbReference>
<dbReference type="CDD" id="cd00085">
    <property type="entry name" value="HNHc"/>
    <property type="match status" value="1"/>
</dbReference>
<dbReference type="GO" id="GO:0003676">
    <property type="term" value="F:nucleic acid binding"/>
    <property type="evidence" value="ECO:0007669"/>
    <property type="project" value="InterPro"/>
</dbReference>
<feature type="domain" description="HNH nuclease" evidence="1">
    <location>
        <begin position="355"/>
        <end position="419"/>
    </location>
</feature>
<dbReference type="SMART" id="SM00507">
    <property type="entry name" value="HNHc"/>
    <property type="match status" value="1"/>
</dbReference>